<evidence type="ECO:0000256" key="1">
    <source>
        <dbReference type="ARBA" id="ARBA00011764"/>
    </source>
</evidence>
<dbReference type="EMBL" id="KZ308862">
    <property type="protein sequence ID" value="KAG8234975.1"/>
    <property type="molecule type" value="Genomic_DNA"/>
</dbReference>
<organism evidence="5 6">
    <name type="scientific">Ladona fulva</name>
    <name type="common">Scarce chaser dragonfly</name>
    <name type="synonym">Libellula fulva</name>
    <dbReference type="NCBI Taxonomy" id="123851"/>
    <lineage>
        <taxon>Eukaryota</taxon>
        <taxon>Metazoa</taxon>
        <taxon>Ecdysozoa</taxon>
        <taxon>Arthropoda</taxon>
        <taxon>Hexapoda</taxon>
        <taxon>Insecta</taxon>
        <taxon>Pterygota</taxon>
        <taxon>Palaeoptera</taxon>
        <taxon>Odonata</taxon>
        <taxon>Epiprocta</taxon>
        <taxon>Anisoptera</taxon>
        <taxon>Libelluloidea</taxon>
        <taxon>Libellulidae</taxon>
        <taxon>Ladona</taxon>
    </lineage>
</organism>
<dbReference type="InterPro" id="IPR028002">
    <property type="entry name" value="Myb_DNA-bind_5"/>
</dbReference>
<gene>
    <name evidence="5" type="ORF">J437_LFUL013332</name>
</gene>
<evidence type="ECO:0000256" key="3">
    <source>
        <dbReference type="ARBA" id="ARBA00025466"/>
    </source>
</evidence>
<dbReference type="Proteomes" id="UP000792457">
    <property type="component" value="Unassembled WGS sequence"/>
</dbReference>
<keyword evidence="6" id="KW-1185">Reference proteome</keyword>
<comment type="subunit">
    <text evidence="1">Self-associates forming complexes of several hundred monomers.</text>
</comment>
<evidence type="ECO:0000259" key="4">
    <source>
        <dbReference type="Pfam" id="PF13873"/>
    </source>
</evidence>
<evidence type="ECO:0000313" key="5">
    <source>
        <dbReference type="EMBL" id="KAG8234975.1"/>
    </source>
</evidence>
<sequence>MATRNTAFTLVEKRILIDLVEKFKKVLENKKTDASSGEQKREKWNQVTKEYNSHGNITRRDAKQLKRIQENIKVEQEEFLENNNKSPDFSEVTSSVHLERVEESSGNISLEKGTSEILKRISENKDTSEKIYGKCGIKGKKSISIIKSKRKEKEEEFEISDSEAPVQSKKKDYICNSPDFSEVISSVRLESIEDSSDNICLEKGTSEILKGISKIKDTSGIKGKKSISVIKSKRKEKEEESEISDFEAPAQRRGGNIFEVVRAQRLKYN</sequence>
<evidence type="ECO:0000313" key="6">
    <source>
        <dbReference type="Proteomes" id="UP000792457"/>
    </source>
</evidence>
<reference evidence="5" key="1">
    <citation type="submission" date="2013-04" db="EMBL/GenBank/DDBJ databases">
        <authorList>
            <person name="Qu J."/>
            <person name="Murali S.C."/>
            <person name="Bandaranaike D."/>
            <person name="Bellair M."/>
            <person name="Blankenburg K."/>
            <person name="Chao H."/>
            <person name="Dinh H."/>
            <person name="Doddapaneni H."/>
            <person name="Downs B."/>
            <person name="Dugan-Rocha S."/>
            <person name="Elkadiri S."/>
            <person name="Gnanaolivu R.D."/>
            <person name="Hernandez B."/>
            <person name="Javaid M."/>
            <person name="Jayaseelan J.C."/>
            <person name="Lee S."/>
            <person name="Li M."/>
            <person name="Ming W."/>
            <person name="Munidasa M."/>
            <person name="Muniz J."/>
            <person name="Nguyen L."/>
            <person name="Ongeri F."/>
            <person name="Osuji N."/>
            <person name="Pu L.-L."/>
            <person name="Puazo M."/>
            <person name="Qu C."/>
            <person name="Quiroz J."/>
            <person name="Raj R."/>
            <person name="Weissenberger G."/>
            <person name="Xin Y."/>
            <person name="Zou X."/>
            <person name="Han Y."/>
            <person name="Richards S."/>
            <person name="Worley K."/>
            <person name="Muzny D."/>
            <person name="Gibbs R."/>
        </authorList>
    </citation>
    <scope>NUCLEOTIDE SEQUENCE</scope>
    <source>
        <strain evidence="5">Sampled in the wild</strain>
    </source>
</reference>
<dbReference type="Pfam" id="PF13873">
    <property type="entry name" value="Myb_DNA-bind_5"/>
    <property type="match status" value="1"/>
</dbReference>
<protein>
    <recommendedName>
        <fullName evidence="2">Regulatory protein zeste</fullName>
    </recommendedName>
</protein>
<accession>A0A8K0KJT4</accession>
<reference evidence="5" key="2">
    <citation type="submission" date="2017-10" db="EMBL/GenBank/DDBJ databases">
        <title>Ladona fulva Genome sequencing and assembly.</title>
        <authorList>
            <person name="Murali S."/>
            <person name="Richards S."/>
            <person name="Bandaranaike D."/>
            <person name="Bellair M."/>
            <person name="Blankenburg K."/>
            <person name="Chao H."/>
            <person name="Dinh H."/>
            <person name="Doddapaneni H."/>
            <person name="Dugan-Rocha S."/>
            <person name="Elkadiri S."/>
            <person name="Gnanaolivu R."/>
            <person name="Hernandez B."/>
            <person name="Skinner E."/>
            <person name="Javaid M."/>
            <person name="Lee S."/>
            <person name="Li M."/>
            <person name="Ming W."/>
            <person name="Munidasa M."/>
            <person name="Muniz J."/>
            <person name="Nguyen L."/>
            <person name="Hughes D."/>
            <person name="Osuji N."/>
            <person name="Pu L.-L."/>
            <person name="Puazo M."/>
            <person name="Qu C."/>
            <person name="Quiroz J."/>
            <person name="Raj R."/>
            <person name="Weissenberger G."/>
            <person name="Xin Y."/>
            <person name="Zou X."/>
            <person name="Han Y."/>
            <person name="Worley K."/>
            <person name="Muzny D."/>
            <person name="Gibbs R."/>
        </authorList>
    </citation>
    <scope>NUCLEOTIDE SEQUENCE</scope>
    <source>
        <strain evidence="5">Sampled in the wild</strain>
    </source>
</reference>
<comment type="caution">
    <text evidence="5">The sequence shown here is derived from an EMBL/GenBank/DDBJ whole genome shotgun (WGS) entry which is preliminary data.</text>
</comment>
<dbReference type="OrthoDB" id="6340111at2759"/>
<comment type="function">
    <text evidence="3">Involved in transvection phenomena (= synapsis-dependent gene expression), where the synaptic pairing of chromosomes carrying genes with which zeste interacts influences the expression of these genes. Zeste binds to DNA and stimulates transcription from a nearby promoter.</text>
</comment>
<proteinExistence type="predicted"/>
<name>A0A8K0KJT4_LADFU</name>
<dbReference type="AlphaFoldDB" id="A0A8K0KJT4"/>
<evidence type="ECO:0000256" key="2">
    <source>
        <dbReference type="ARBA" id="ARBA00016807"/>
    </source>
</evidence>
<feature type="domain" description="Myb/SANT-like DNA-binding" evidence="4">
    <location>
        <begin position="4"/>
        <end position="73"/>
    </location>
</feature>